<dbReference type="OMA" id="YFSENGM"/>
<evidence type="ECO:0000313" key="7">
    <source>
        <dbReference type="Proteomes" id="UP000694559"/>
    </source>
</evidence>
<dbReference type="GO" id="GO:0004348">
    <property type="term" value="F:glucosylceramidase activity"/>
    <property type="evidence" value="ECO:0007669"/>
    <property type="project" value="UniProtKB-EC"/>
</dbReference>
<keyword evidence="1 4" id="KW-0732">Signal</keyword>
<keyword evidence="3" id="KW-0443">Lipid metabolism</keyword>
<dbReference type="Gene3D" id="2.60.40.1180">
    <property type="entry name" value="Golgi alpha-mannosidase II"/>
    <property type="match status" value="1"/>
</dbReference>
<comment type="similarity">
    <text evidence="3">Belongs to the glycosyl hydrolase 30 family.</text>
</comment>
<dbReference type="GO" id="GO:0016020">
    <property type="term" value="C:membrane"/>
    <property type="evidence" value="ECO:0007669"/>
    <property type="project" value="GOC"/>
</dbReference>
<feature type="chain" id="PRO_5033983064" description="Glucosylceramidase" evidence="4">
    <location>
        <begin position="26"/>
        <end position="149"/>
    </location>
</feature>
<dbReference type="Ensembl" id="ENSNNAT00000009733.1">
    <property type="protein sequence ID" value="ENSNNAP00000009280.1"/>
    <property type="gene ID" value="ENSNNAG00000006235.1"/>
</dbReference>
<comment type="catalytic activity">
    <reaction evidence="3">
        <text>a beta-D-glucosyl-(1&lt;-&gt;1')-N-acylsphing-4-enine + H2O = an N-acylsphing-4-enine + D-glucose</text>
        <dbReference type="Rhea" id="RHEA:13269"/>
        <dbReference type="ChEBI" id="CHEBI:4167"/>
        <dbReference type="ChEBI" id="CHEBI:15377"/>
        <dbReference type="ChEBI" id="CHEBI:22801"/>
        <dbReference type="ChEBI" id="CHEBI:52639"/>
        <dbReference type="EC" id="3.2.1.45"/>
    </reaction>
</comment>
<dbReference type="PANTHER" id="PTHR11069">
    <property type="entry name" value="GLUCOSYLCERAMIDASE"/>
    <property type="match status" value="1"/>
</dbReference>
<dbReference type="PANTHER" id="PTHR11069:SF23">
    <property type="entry name" value="LYSOSOMAL ACID GLUCOSYLCERAMIDASE"/>
    <property type="match status" value="1"/>
</dbReference>
<dbReference type="InterPro" id="IPR033453">
    <property type="entry name" value="Glyco_hydro_30_TIM-barrel"/>
</dbReference>
<feature type="signal peptide" evidence="4">
    <location>
        <begin position="1"/>
        <end position="25"/>
    </location>
</feature>
<dbReference type="EC" id="3.2.1.45" evidence="3"/>
<name>A0A8C7DRY8_NAJNA</name>
<sequence length="149" mass="16303">MSYGALHIFLVSLWLLQLSCSPTGGRPCSPRNFGHGSLVCECGADYCDTLEPVTLPDMGSFVKYESNKAGRRVERSEGSLLDNPPENDNLVLKLKTSQKYQKIKGFGGALTDSAAINILNLSPKSQRNLLKSYFSSEGQLHLLACLSIY</sequence>
<keyword evidence="3" id="KW-0326">Glycosidase</keyword>
<dbReference type="GO" id="GO:0006680">
    <property type="term" value="P:glucosylceramide catabolic process"/>
    <property type="evidence" value="ECO:0007669"/>
    <property type="project" value="TreeGrafter"/>
</dbReference>
<organism evidence="6 7">
    <name type="scientific">Naja naja</name>
    <name type="common">Indian cobra</name>
    <dbReference type="NCBI Taxonomy" id="35670"/>
    <lineage>
        <taxon>Eukaryota</taxon>
        <taxon>Metazoa</taxon>
        <taxon>Chordata</taxon>
        <taxon>Craniata</taxon>
        <taxon>Vertebrata</taxon>
        <taxon>Euteleostomi</taxon>
        <taxon>Lepidosauria</taxon>
        <taxon>Squamata</taxon>
        <taxon>Bifurcata</taxon>
        <taxon>Unidentata</taxon>
        <taxon>Episquamata</taxon>
        <taxon>Toxicofera</taxon>
        <taxon>Serpentes</taxon>
        <taxon>Colubroidea</taxon>
        <taxon>Elapidae</taxon>
        <taxon>Elapinae</taxon>
        <taxon>Naja</taxon>
    </lineage>
</organism>
<dbReference type="SUPFAM" id="SSF51011">
    <property type="entry name" value="Glycosyl hydrolase domain"/>
    <property type="match status" value="1"/>
</dbReference>
<evidence type="ECO:0000256" key="3">
    <source>
        <dbReference type="RuleBase" id="RU361188"/>
    </source>
</evidence>
<reference evidence="6" key="1">
    <citation type="submission" date="2025-08" db="UniProtKB">
        <authorList>
            <consortium name="Ensembl"/>
        </authorList>
    </citation>
    <scope>IDENTIFICATION</scope>
</reference>
<proteinExistence type="inferred from homology"/>
<dbReference type="InterPro" id="IPR013780">
    <property type="entry name" value="Glyco_hydro_b"/>
</dbReference>
<reference evidence="6" key="2">
    <citation type="submission" date="2025-09" db="UniProtKB">
        <authorList>
            <consortium name="Ensembl"/>
        </authorList>
    </citation>
    <scope>IDENTIFICATION</scope>
</reference>
<dbReference type="PRINTS" id="PR00843">
    <property type="entry name" value="GLHYDRLASE30"/>
</dbReference>
<dbReference type="GeneTree" id="ENSGT00390000009464"/>
<dbReference type="OrthoDB" id="2160638at2759"/>
<protein>
    <recommendedName>
        <fullName evidence="3">Glucosylceramidase</fullName>
        <ecNumber evidence="3">3.2.1.45</ecNumber>
    </recommendedName>
</protein>
<dbReference type="AlphaFoldDB" id="A0A8C7DRY8"/>
<feature type="domain" description="Glycosyl hydrolase family 30 TIM-barrel" evidence="5">
    <location>
        <begin position="103"/>
        <end position="138"/>
    </location>
</feature>
<dbReference type="Pfam" id="PF02055">
    <property type="entry name" value="Glyco_hydro_30"/>
    <property type="match status" value="1"/>
</dbReference>
<keyword evidence="2 3" id="KW-0378">Hydrolase</keyword>
<evidence type="ECO:0000256" key="4">
    <source>
        <dbReference type="SAM" id="SignalP"/>
    </source>
</evidence>
<dbReference type="Proteomes" id="UP000694559">
    <property type="component" value="Unplaced"/>
</dbReference>
<evidence type="ECO:0000256" key="1">
    <source>
        <dbReference type="ARBA" id="ARBA00022729"/>
    </source>
</evidence>
<evidence type="ECO:0000256" key="2">
    <source>
        <dbReference type="ARBA" id="ARBA00022801"/>
    </source>
</evidence>
<keyword evidence="3" id="KW-0746">Sphingolipid metabolism</keyword>
<accession>A0A8C7DRY8</accession>
<evidence type="ECO:0000259" key="5">
    <source>
        <dbReference type="Pfam" id="PF02055"/>
    </source>
</evidence>
<dbReference type="InterPro" id="IPR001139">
    <property type="entry name" value="Glyco_hydro_30"/>
</dbReference>
<evidence type="ECO:0000313" key="6">
    <source>
        <dbReference type="Ensembl" id="ENSNNAP00000009280.1"/>
    </source>
</evidence>
<keyword evidence="7" id="KW-1185">Reference proteome</keyword>